<feature type="region of interest" description="Disordered" evidence="1">
    <location>
        <begin position="124"/>
        <end position="188"/>
    </location>
</feature>
<feature type="transmembrane region" description="Helical" evidence="2">
    <location>
        <begin position="100"/>
        <end position="120"/>
    </location>
</feature>
<evidence type="ECO:0000256" key="2">
    <source>
        <dbReference type="SAM" id="Phobius"/>
    </source>
</evidence>
<feature type="compositionally biased region" description="Pro residues" evidence="1">
    <location>
        <begin position="84"/>
        <end position="93"/>
    </location>
</feature>
<gene>
    <name evidence="3" type="ORF">GCM10010253_49050</name>
</gene>
<comment type="caution">
    <text evidence="3">The sequence shown here is derived from an EMBL/GenBank/DDBJ whole genome shotgun (WGS) entry which is preliminary data.</text>
</comment>
<evidence type="ECO:0000256" key="1">
    <source>
        <dbReference type="SAM" id="MobiDB-lite"/>
    </source>
</evidence>
<dbReference type="EMBL" id="BMSZ01000014">
    <property type="protein sequence ID" value="GGS68217.1"/>
    <property type="molecule type" value="Genomic_DNA"/>
</dbReference>
<feature type="compositionally biased region" description="Low complexity" evidence="1">
    <location>
        <begin position="35"/>
        <end position="45"/>
    </location>
</feature>
<reference evidence="4" key="1">
    <citation type="journal article" date="2019" name="Int. J. Syst. Evol. Microbiol.">
        <title>The Global Catalogue of Microorganisms (GCM) 10K type strain sequencing project: providing services to taxonomists for standard genome sequencing and annotation.</title>
        <authorList>
            <consortium name="The Broad Institute Genomics Platform"/>
            <consortium name="The Broad Institute Genome Sequencing Center for Infectious Disease"/>
            <person name="Wu L."/>
            <person name="Ma J."/>
        </authorList>
    </citation>
    <scope>NUCLEOTIDE SEQUENCE [LARGE SCALE GENOMIC DNA]</scope>
    <source>
        <strain evidence="4">JCM 4350</strain>
    </source>
</reference>
<keyword evidence="2" id="KW-0472">Membrane</keyword>
<evidence type="ECO:0000313" key="4">
    <source>
        <dbReference type="Proteomes" id="UP000659767"/>
    </source>
</evidence>
<keyword evidence="2" id="KW-1133">Transmembrane helix</keyword>
<feature type="compositionally biased region" description="Low complexity" evidence="1">
    <location>
        <begin position="67"/>
        <end position="76"/>
    </location>
</feature>
<feature type="compositionally biased region" description="Low complexity" evidence="1">
    <location>
        <begin position="151"/>
        <end position="167"/>
    </location>
</feature>
<proteinExistence type="predicted"/>
<feature type="compositionally biased region" description="Pro residues" evidence="1">
    <location>
        <begin position="19"/>
        <end position="34"/>
    </location>
</feature>
<keyword evidence="2" id="KW-0812">Transmembrane</keyword>
<feature type="region of interest" description="Disordered" evidence="1">
    <location>
        <begin position="1"/>
        <end position="96"/>
    </location>
</feature>
<name>A0ABQ2TI32_STRBA</name>
<evidence type="ECO:0000313" key="3">
    <source>
        <dbReference type="EMBL" id="GGS68217.1"/>
    </source>
</evidence>
<evidence type="ECO:0008006" key="5">
    <source>
        <dbReference type="Google" id="ProtNLM"/>
    </source>
</evidence>
<dbReference type="Proteomes" id="UP000659767">
    <property type="component" value="Unassembled WGS sequence"/>
</dbReference>
<sequence length="289" mass="29663">MSQPYDEKPPTPQGQQPFGAPPPMPPVPPGPPQPGYGVPQQPVDGNPYAQPVRGAQPQGYGYGGGQEQPHGPYGASGTFGAGGFPPPQPGPPAPRKRTGLIAVAAVLAAVVIGGGVWFAVGRGSDGGSDDAKSPTSVGTPGATGSDGSTGEAPDPTDPTTAPSDEPSVSPPARSDNPLVPQPTGTGLQAVWKMPDSTMLGLGGAYTDEPARINAILSIRDGLQCKGRWQEDESGDFLEMALLCEQDGVRVASKDRVGNLRQNGDTLTVTWKKGATGTDTFERFSDMNPD</sequence>
<protein>
    <recommendedName>
        <fullName evidence="5">Serine/threonine protein kinase</fullName>
    </recommendedName>
</protein>
<organism evidence="3 4">
    <name type="scientific">Streptomyces badius</name>
    <dbReference type="NCBI Taxonomy" id="1941"/>
    <lineage>
        <taxon>Bacteria</taxon>
        <taxon>Bacillati</taxon>
        <taxon>Actinomycetota</taxon>
        <taxon>Actinomycetes</taxon>
        <taxon>Kitasatosporales</taxon>
        <taxon>Streptomycetaceae</taxon>
        <taxon>Streptomyces</taxon>
    </lineage>
</organism>
<accession>A0ABQ2TI32</accession>
<keyword evidence="4" id="KW-1185">Reference proteome</keyword>
<dbReference type="RefSeq" id="WP_199889135.1">
    <property type="nucleotide sequence ID" value="NZ_BMSZ01000014.1"/>
</dbReference>